<comment type="function">
    <text evidence="7 8">Cell wall formation. Catalyzes the addition of glutamate to the nucleotide precursor UDP-N-acetylmuramoyl-L-alanine (UMA).</text>
</comment>
<evidence type="ECO:0000256" key="4">
    <source>
        <dbReference type="ARBA" id="ARBA00022598"/>
    </source>
</evidence>
<dbReference type="SUPFAM" id="SSF53244">
    <property type="entry name" value="MurD-like peptide ligases, peptide-binding domain"/>
    <property type="match status" value="1"/>
</dbReference>
<evidence type="ECO:0000259" key="10">
    <source>
        <dbReference type="Pfam" id="PF08245"/>
    </source>
</evidence>
<dbReference type="EC" id="6.3.2.9" evidence="7 8"/>
<dbReference type="GO" id="GO:0051301">
    <property type="term" value="P:cell division"/>
    <property type="evidence" value="ECO:0007669"/>
    <property type="project" value="UniProtKB-KW"/>
</dbReference>
<evidence type="ECO:0000256" key="6">
    <source>
        <dbReference type="ARBA" id="ARBA00022840"/>
    </source>
</evidence>
<proteinExistence type="inferred from homology"/>
<evidence type="ECO:0000256" key="3">
    <source>
        <dbReference type="ARBA" id="ARBA00022490"/>
    </source>
</evidence>
<keyword evidence="5 7" id="KW-0547">Nucleotide-binding</keyword>
<sequence>MSSIDWQNVEQITVLGLGKSGLSVLRYLQRQFNNDISNGTLSIRAFDSREQAPGREQASALIGAENVFCRRWQLEDTLAADVLVLSPGIDAREEPIELAMQAGVIVTGDVELFAQQVRQPVVAITGSNGKSTVTRMVEHIARRAGINALAAGNIGLPVLDALAQNADAYVLELSSFQLETLNSLRPKAATVLNISPDHMDRYPSLADYTAAKLRIYQGSEIQVLNRQQPECWPTQCSSTLRFGDDDAAEFGLIRHQDETWISYQGKRLLGAHQLTVQGLHNLLNAQAALALSSALGISVNEAARHLVQFYGLPHRCQLVTERNGVKWVNDSKATNIGATEAAIKGMRPIVAGKLILIAGGEGKGADFSALQASLKQVDVLLTIGKDGPAIGALFNGSRQLQSLDDAVALASTLSEPGDMVLLSPACASFDQFDNFEHRGDVFARAVEAHDEQSA</sequence>
<dbReference type="Gene3D" id="3.40.1190.10">
    <property type="entry name" value="Mur-like, catalytic domain"/>
    <property type="match status" value="1"/>
</dbReference>
<dbReference type="EMBL" id="PIPS01000001">
    <property type="protein sequence ID" value="RUO45343.1"/>
    <property type="molecule type" value="Genomic_DNA"/>
</dbReference>
<keyword evidence="3 7" id="KW-0963">Cytoplasm</keyword>
<dbReference type="Pfam" id="PF21799">
    <property type="entry name" value="MurD-like_N"/>
    <property type="match status" value="1"/>
</dbReference>
<evidence type="ECO:0000256" key="1">
    <source>
        <dbReference type="ARBA" id="ARBA00004496"/>
    </source>
</evidence>
<comment type="subcellular location">
    <subcellularLocation>
        <location evidence="1 7 8">Cytoplasm</location>
    </subcellularLocation>
</comment>
<comment type="pathway">
    <text evidence="2 7 8">Cell wall biogenesis; peptidoglycan biosynthesis.</text>
</comment>
<dbReference type="SUPFAM" id="SSF53623">
    <property type="entry name" value="MurD-like peptide ligases, catalytic domain"/>
    <property type="match status" value="1"/>
</dbReference>
<protein>
    <recommendedName>
        <fullName evidence="7 8">UDP-N-acetylmuramoylalanine--D-glutamate ligase</fullName>
        <ecNumber evidence="7 8">6.3.2.9</ecNumber>
    </recommendedName>
    <alternativeName>
        <fullName evidence="7">D-glutamic acid-adding enzyme</fullName>
    </alternativeName>
    <alternativeName>
        <fullName evidence="7">UDP-N-acetylmuramoyl-L-alanyl-D-glutamate synthetase</fullName>
    </alternativeName>
</protein>
<dbReference type="PANTHER" id="PTHR43692:SF1">
    <property type="entry name" value="UDP-N-ACETYLMURAMOYLALANINE--D-GLUTAMATE LIGASE"/>
    <property type="match status" value="1"/>
</dbReference>
<keyword evidence="12" id="KW-1185">Reference proteome</keyword>
<keyword evidence="7 8" id="KW-0132">Cell division</keyword>
<dbReference type="InterPro" id="IPR013221">
    <property type="entry name" value="Mur_ligase_cen"/>
</dbReference>
<comment type="caution">
    <text evidence="11">The sequence shown here is derived from an EMBL/GenBank/DDBJ whole genome shotgun (WGS) entry which is preliminary data.</text>
</comment>
<dbReference type="RefSeq" id="WP_105305600.1">
    <property type="nucleotide sequence ID" value="NZ_PIPS01000001.1"/>
</dbReference>
<evidence type="ECO:0000313" key="12">
    <source>
        <dbReference type="Proteomes" id="UP000286680"/>
    </source>
</evidence>
<keyword evidence="6 7" id="KW-0067">ATP-binding</keyword>
<dbReference type="AlphaFoldDB" id="A0AA94EHS5"/>
<name>A0AA94EHS5_9GAMM</name>
<keyword evidence="7 8" id="KW-0131">Cell cycle</keyword>
<dbReference type="Proteomes" id="UP000286680">
    <property type="component" value="Unassembled WGS sequence"/>
</dbReference>
<dbReference type="InterPro" id="IPR004101">
    <property type="entry name" value="Mur_ligase_C"/>
</dbReference>
<dbReference type="GO" id="GO:0005737">
    <property type="term" value="C:cytoplasm"/>
    <property type="evidence" value="ECO:0007669"/>
    <property type="project" value="UniProtKB-SubCell"/>
</dbReference>
<feature type="domain" description="Mur ligase C-terminal" evidence="9">
    <location>
        <begin position="314"/>
        <end position="426"/>
    </location>
</feature>
<keyword evidence="4 7" id="KW-0436">Ligase</keyword>
<keyword evidence="7 8" id="KW-0133">Cell shape</keyword>
<dbReference type="SUPFAM" id="SSF51984">
    <property type="entry name" value="MurCD N-terminal domain"/>
    <property type="match status" value="1"/>
</dbReference>
<accession>A0AA94EHS5</accession>
<feature type="binding site" evidence="7">
    <location>
        <begin position="126"/>
        <end position="132"/>
    </location>
    <ligand>
        <name>ATP</name>
        <dbReference type="ChEBI" id="CHEBI:30616"/>
    </ligand>
</feature>
<dbReference type="Gene3D" id="3.40.50.720">
    <property type="entry name" value="NAD(P)-binding Rossmann-like Domain"/>
    <property type="match status" value="1"/>
</dbReference>
<dbReference type="GO" id="GO:0009252">
    <property type="term" value="P:peptidoglycan biosynthetic process"/>
    <property type="evidence" value="ECO:0007669"/>
    <property type="project" value="UniProtKB-UniRule"/>
</dbReference>
<feature type="domain" description="Mur ligase central" evidence="10">
    <location>
        <begin position="124"/>
        <end position="291"/>
    </location>
</feature>
<dbReference type="PANTHER" id="PTHR43692">
    <property type="entry name" value="UDP-N-ACETYLMURAMOYLALANINE--D-GLUTAMATE LIGASE"/>
    <property type="match status" value="1"/>
</dbReference>
<gene>
    <name evidence="7 11" type="primary">murD</name>
    <name evidence="11" type="ORF">CWE23_04870</name>
</gene>
<dbReference type="HAMAP" id="MF_00639">
    <property type="entry name" value="MurD"/>
    <property type="match status" value="1"/>
</dbReference>
<evidence type="ECO:0000259" key="9">
    <source>
        <dbReference type="Pfam" id="PF02875"/>
    </source>
</evidence>
<dbReference type="GO" id="GO:0005524">
    <property type="term" value="F:ATP binding"/>
    <property type="evidence" value="ECO:0007669"/>
    <property type="project" value="UniProtKB-UniRule"/>
</dbReference>
<dbReference type="GO" id="GO:0008360">
    <property type="term" value="P:regulation of cell shape"/>
    <property type="evidence" value="ECO:0007669"/>
    <property type="project" value="UniProtKB-KW"/>
</dbReference>
<keyword evidence="7 8" id="KW-0961">Cell wall biogenesis/degradation</keyword>
<evidence type="ECO:0000313" key="11">
    <source>
        <dbReference type="EMBL" id="RUO45343.1"/>
    </source>
</evidence>
<reference evidence="12" key="1">
    <citation type="journal article" date="2018" name="Front. Microbiol.">
        <title>Genome-Based Analysis Reveals the Taxonomy and Diversity of the Family Idiomarinaceae.</title>
        <authorList>
            <person name="Liu Y."/>
            <person name="Lai Q."/>
            <person name="Shao Z."/>
        </authorList>
    </citation>
    <scope>NUCLEOTIDE SEQUENCE [LARGE SCALE GENOMIC DNA]</scope>
    <source>
        <strain evidence="12">SN-14</strain>
    </source>
</reference>
<dbReference type="InterPro" id="IPR005762">
    <property type="entry name" value="MurD"/>
</dbReference>
<dbReference type="GO" id="GO:0008764">
    <property type="term" value="F:UDP-N-acetylmuramoylalanine-D-glutamate ligase activity"/>
    <property type="evidence" value="ECO:0007669"/>
    <property type="project" value="UniProtKB-UniRule"/>
</dbReference>
<dbReference type="Pfam" id="PF02875">
    <property type="entry name" value="Mur_ligase_C"/>
    <property type="match status" value="1"/>
</dbReference>
<dbReference type="InterPro" id="IPR036615">
    <property type="entry name" value="Mur_ligase_C_dom_sf"/>
</dbReference>
<evidence type="ECO:0000256" key="8">
    <source>
        <dbReference type="RuleBase" id="RU003664"/>
    </source>
</evidence>
<evidence type="ECO:0000256" key="2">
    <source>
        <dbReference type="ARBA" id="ARBA00004752"/>
    </source>
</evidence>
<organism evidence="11 12">
    <name type="scientific">Idiomarina aquatica</name>
    <dbReference type="NCBI Taxonomy" id="1327752"/>
    <lineage>
        <taxon>Bacteria</taxon>
        <taxon>Pseudomonadati</taxon>
        <taxon>Pseudomonadota</taxon>
        <taxon>Gammaproteobacteria</taxon>
        <taxon>Alteromonadales</taxon>
        <taxon>Idiomarinaceae</taxon>
        <taxon>Idiomarina</taxon>
    </lineage>
</organism>
<comment type="similarity">
    <text evidence="7">Belongs to the MurCDEF family.</text>
</comment>
<evidence type="ECO:0000256" key="7">
    <source>
        <dbReference type="HAMAP-Rule" id="MF_00639"/>
    </source>
</evidence>
<dbReference type="NCBIfam" id="TIGR01087">
    <property type="entry name" value="murD"/>
    <property type="match status" value="1"/>
</dbReference>
<dbReference type="InterPro" id="IPR036565">
    <property type="entry name" value="Mur-like_cat_sf"/>
</dbReference>
<evidence type="ECO:0000256" key="5">
    <source>
        <dbReference type="ARBA" id="ARBA00022741"/>
    </source>
</evidence>
<keyword evidence="7 8" id="KW-0573">Peptidoglycan synthesis</keyword>
<dbReference type="GO" id="GO:0071555">
    <property type="term" value="P:cell wall organization"/>
    <property type="evidence" value="ECO:0007669"/>
    <property type="project" value="UniProtKB-KW"/>
</dbReference>
<dbReference type="Pfam" id="PF08245">
    <property type="entry name" value="Mur_ligase_M"/>
    <property type="match status" value="1"/>
</dbReference>
<comment type="catalytic activity">
    <reaction evidence="7 8">
        <text>UDP-N-acetyl-alpha-D-muramoyl-L-alanine + D-glutamate + ATP = UDP-N-acetyl-alpha-D-muramoyl-L-alanyl-D-glutamate + ADP + phosphate + H(+)</text>
        <dbReference type="Rhea" id="RHEA:16429"/>
        <dbReference type="ChEBI" id="CHEBI:15378"/>
        <dbReference type="ChEBI" id="CHEBI:29986"/>
        <dbReference type="ChEBI" id="CHEBI:30616"/>
        <dbReference type="ChEBI" id="CHEBI:43474"/>
        <dbReference type="ChEBI" id="CHEBI:83898"/>
        <dbReference type="ChEBI" id="CHEBI:83900"/>
        <dbReference type="ChEBI" id="CHEBI:456216"/>
        <dbReference type="EC" id="6.3.2.9"/>
    </reaction>
</comment>
<dbReference type="Gene3D" id="3.90.190.20">
    <property type="entry name" value="Mur ligase, C-terminal domain"/>
    <property type="match status" value="1"/>
</dbReference>